<dbReference type="Pfam" id="PF00854">
    <property type="entry name" value="PTR2"/>
    <property type="match status" value="2"/>
</dbReference>
<sequence>MEPTEMNESRDLPPTANGEQLTSLLGKNVADKTAKKKSEYLEKEITYPKSVAFIVGNEFCERFTFYGMKAILSLYLHQILNYDRNTSTIIYHIFIMVSYFFPLFGAILADSFIGKFKTIFYLSIIYALGNALLAFASTPYFGLPMRSFSLLGLLLIAIGAGGIKPCVSAFGGDQFKLPAQEQQLQQFFSLFYFSINAGSLIATYLTPTLRYDVHCFHTDSCYPLAFGVPAIIMLIATAVFVFGKRFYVIKKPEGNIVVDVMKCIYRALVNKASGKCDRRAHWLDYADDKFDRALIEDIKSVLRVLLLFIPLPFFWALFDQQGSRWTFQATQMNGSLGWLGTIKPEQMQIVNPFLVLSMIPLFEGIIYPIFNKMNALNKPLQKMVVGGMLISVSFVISGVIELKLEDSYAVLPGKGEGQIRVFNGLNCPVNLHSYNSSLLDARIDSLKALQLQHFPVINSLNYDVNIEISCNKSSQVLRRRIRAEESVSLSYLIVEKNESNNNFYPVPGHDRVQKSKNSNPIVRILYSVSESTELTLSNAEITETLLLESDNISIPVKELSGESPNFKVYVAGKLLEEITLNAGGVYSLLLVETNGHYKLRLITITEANNVHILWQIPQYVIVTAAEIMFSITGLQFAFTQAPEAMKSVLTAAWLLTTSLGNCIVILIARIGLESRANEFFLFAGLMVFVMGLFTLLAVRYTYVNINSSKQHLVTSKLDVDNKNTMNGSES</sequence>
<dbReference type="CDD" id="cd17347">
    <property type="entry name" value="MFS_SLC15A1_2_like"/>
    <property type="match status" value="1"/>
</dbReference>
<evidence type="ECO:0000256" key="4">
    <source>
        <dbReference type="ARBA" id="ARBA00022692"/>
    </source>
</evidence>
<dbReference type="AlphaFoldDB" id="A0A482XQD9"/>
<dbReference type="EMBL" id="QKKF02002849">
    <property type="protein sequence ID" value="RZF47986.1"/>
    <property type="molecule type" value="Genomic_DNA"/>
</dbReference>
<evidence type="ECO:0000256" key="2">
    <source>
        <dbReference type="ARBA" id="ARBA00005982"/>
    </source>
</evidence>
<keyword evidence="8 11" id="KW-0472">Membrane</keyword>
<dbReference type="GO" id="GO:0016020">
    <property type="term" value="C:membrane"/>
    <property type="evidence" value="ECO:0007669"/>
    <property type="project" value="UniProtKB-SubCell"/>
</dbReference>
<evidence type="ECO:0000256" key="1">
    <source>
        <dbReference type="ARBA" id="ARBA00004141"/>
    </source>
</evidence>
<feature type="transmembrane region" description="Helical" evidence="11">
    <location>
        <begin position="148"/>
        <end position="167"/>
    </location>
</feature>
<dbReference type="FunCoup" id="A0A482XQD9">
    <property type="interactions" value="50"/>
</dbReference>
<evidence type="ECO:0000256" key="5">
    <source>
        <dbReference type="ARBA" id="ARBA00022856"/>
    </source>
</evidence>
<dbReference type="GO" id="GO:0006857">
    <property type="term" value="P:oligopeptide transport"/>
    <property type="evidence" value="ECO:0007669"/>
    <property type="project" value="InterPro"/>
</dbReference>
<evidence type="ECO:0000256" key="11">
    <source>
        <dbReference type="SAM" id="Phobius"/>
    </source>
</evidence>
<evidence type="ECO:0000313" key="12">
    <source>
        <dbReference type="EMBL" id="RZF47986.1"/>
    </source>
</evidence>
<keyword evidence="3 10" id="KW-0813">Transport</keyword>
<feature type="transmembrane region" description="Helical" evidence="11">
    <location>
        <begin position="225"/>
        <end position="243"/>
    </location>
</feature>
<feature type="transmembrane region" description="Helical" evidence="11">
    <location>
        <begin position="300"/>
        <end position="318"/>
    </location>
</feature>
<comment type="caution">
    <text evidence="12">The sequence shown here is derived from an EMBL/GenBank/DDBJ whole genome shotgun (WGS) entry which is preliminary data.</text>
</comment>
<dbReference type="InParanoid" id="A0A482XQD9"/>
<dbReference type="OrthoDB" id="8904098at2759"/>
<organism evidence="12 13">
    <name type="scientific">Laodelphax striatellus</name>
    <name type="common">Small brown planthopper</name>
    <name type="synonym">Delphax striatella</name>
    <dbReference type="NCBI Taxonomy" id="195883"/>
    <lineage>
        <taxon>Eukaryota</taxon>
        <taxon>Metazoa</taxon>
        <taxon>Ecdysozoa</taxon>
        <taxon>Arthropoda</taxon>
        <taxon>Hexapoda</taxon>
        <taxon>Insecta</taxon>
        <taxon>Pterygota</taxon>
        <taxon>Neoptera</taxon>
        <taxon>Paraneoptera</taxon>
        <taxon>Hemiptera</taxon>
        <taxon>Auchenorrhyncha</taxon>
        <taxon>Fulgoroidea</taxon>
        <taxon>Delphacidae</taxon>
        <taxon>Criomorphinae</taxon>
        <taxon>Laodelphax</taxon>
    </lineage>
</organism>
<feature type="transmembrane region" description="Helical" evidence="11">
    <location>
        <begin position="382"/>
        <end position="400"/>
    </location>
</feature>
<evidence type="ECO:0000256" key="8">
    <source>
        <dbReference type="ARBA" id="ARBA00023136"/>
    </source>
</evidence>
<dbReference type="PANTHER" id="PTHR11654">
    <property type="entry name" value="OLIGOPEPTIDE TRANSPORTER-RELATED"/>
    <property type="match status" value="1"/>
</dbReference>
<gene>
    <name evidence="12" type="ORF">LSTR_LSTR002052</name>
</gene>
<keyword evidence="7 11" id="KW-1133">Transmembrane helix</keyword>
<dbReference type="Gene3D" id="1.20.1250.20">
    <property type="entry name" value="MFS general substrate transporter like domains"/>
    <property type="match status" value="2"/>
</dbReference>
<dbReference type="SUPFAM" id="SSF103473">
    <property type="entry name" value="MFS general substrate transporter"/>
    <property type="match status" value="1"/>
</dbReference>
<feature type="transmembrane region" description="Helical" evidence="11">
    <location>
        <begin position="650"/>
        <end position="668"/>
    </location>
</feature>
<evidence type="ECO:0000313" key="13">
    <source>
        <dbReference type="Proteomes" id="UP000291343"/>
    </source>
</evidence>
<dbReference type="PROSITE" id="PS01023">
    <property type="entry name" value="PTR2_2"/>
    <property type="match status" value="1"/>
</dbReference>
<name>A0A482XQD9_LAOST</name>
<keyword evidence="6" id="KW-0653">Protein transport</keyword>
<evidence type="ECO:0000256" key="6">
    <source>
        <dbReference type="ARBA" id="ARBA00022927"/>
    </source>
</evidence>
<keyword evidence="4 10" id="KW-0812">Transmembrane</keyword>
<protein>
    <recommendedName>
        <fullName evidence="9">Oligopeptide transporter 1</fullName>
    </recommendedName>
</protein>
<proteinExistence type="inferred from homology"/>
<reference evidence="12 13" key="1">
    <citation type="journal article" date="2017" name="Gigascience">
        <title>Genome sequence of the small brown planthopper, Laodelphax striatellus.</title>
        <authorList>
            <person name="Zhu J."/>
            <person name="Jiang F."/>
            <person name="Wang X."/>
            <person name="Yang P."/>
            <person name="Bao Y."/>
            <person name="Zhao W."/>
            <person name="Wang W."/>
            <person name="Lu H."/>
            <person name="Wang Q."/>
            <person name="Cui N."/>
            <person name="Li J."/>
            <person name="Chen X."/>
            <person name="Luo L."/>
            <person name="Yu J."/>
            <person name="Kang L."/>
            <person name="Cui F."/>
        </authorList>
    </citation>
    <scope>NUCLEOTIDE SEQUENCE [LARGE SCALE GENOMIC DNA]</scope>
    <source>
        <strain evidence="12">Lst14</strain>
    </source>
</reference>
<accession>A0A482XQD9</accession>
<keyword evidence="5" id="KW-0571">Peptide transport</keyword>
<dbReference type="InterPro" id="IPR018456">
    <property type="entry name" value="PTR2_symporter_CS"/>
</dbReference>
<dbReference type="InterPro" id="IPR000109">
    <property type="entry name" value="POT_fam"/>
</dbReference>
<comment type="similarity">
    <text evidence="2 10">Belongs to the major facilitator superfamily. Proton-dependent oligopeptide transporter (POT/PTR) (TC 2.A.17) family.</text>
</comment>
<feature type="transmembrane region" description="Helical" evidence="11">
    <location>
        <begin position="349"/>
        <end position="370"/>
    </location>
</feature>
<comment type="subcellular location">
    <subcellularLocation>
        <location evidence="1 10">Membrane</location>
        <topology evidence="1 10">Multi-pass membrane protein</topology>
    </subcellularLocation>
</comment>
<feature type="transmembrane region" description="Helical" evidence="11">
    <location>
        <begin position="680"/>
        <end position="702"/>
    </location>
</feature>
<dbReference type="GO" id="GO:0015031">
    <property type="term" value="P:protein transport"/>
    <property type="evidence" value="ECO:0007669"/>
    <property type="project" value="UniProtKB-KW"/>
</dbReference>
<feature type="transmembrane region" description="Helical" evidence="11">
    <location>
        <begin position="89"/>
        <end position="108"/>
    </location>
</feature>
<evidence type="ECO:0000256" key="7">
    <source>
        <dbReference type="ARBA" id="ARBA00022989"/>
    </source>
</evidence>
<dbReference type="InterPro" id="IPR036259">
    <property type="entry name" value="MFS_trans_sf"/>
</dbReference>
<evidence type="ECO:0000256" key="10">
    <source>
        <dbReference type="RuleBase" id="RU003755"/>
    </source>
</evidence>
<dbReference type="PROSITE" id="PS01022">
    <property type="entry name" value="PTR2_1"/>
    <property type="match status" value="1"/>
</dbReference>
<dbReference type="Proteomes" id="UP000291343">
    <property type="component" value="Unassembled WGS sequence"/>
</dbReference>
<dbReference type="FunFam" id="1.20.1250.20:FF:000049">
    <property type="entry name" value="Solute carrier family 15 member 2"/>
    <property type="match status" value="1"/>
</dbReference>
<dbReference type="GO" id="GO:0022857">
    <property type="term" value="F:transmembrane transporter activity"/>
    <property type="evidence" value="ECO:0007669"/>
    <property type="project" value="InterPro"/>
</dbReference>
<keyword evidence="13" id="KW-1185">Reference proteome</keyword>
<evidence type="ECO:0000256" key="3">
    <source>
        <dbReference type="ARBA" id="ARBA00022448"/>
    </source>
</evidence>
<dbReference type="SMR" id="A0A482XQD9"/>
<feature type="transmembrane region" description="Helical" evidence="11">
    <location>
        <begin position="187"/>
        <end position="205"/>
    </location>
</feature>
<evidence type="ECO:0000256" key="9">
    <source>
        <dbReference type="ARBA" id="ARBA00078114"/>
    </source>
</evidence>
<feature type="transmembrane region" description="Helical" evidence="11">
    <location>
        <begin position="120"/>
        <end position="142"/>
    </location>
</feature>